<sequence>MAENVYPFKLTFLHPAGLLLLDQTNLMEKLPDFTLRVHHKLIVLYGRTNMLNRCKLFVAEQITAGYLCLLLFSLFGVLADGDVTFIGLGLLGALATPFLLIKELEAQIRRKQRLMIMELPEVLNTIILLVNAGETVNRSWIRCMDAKRGEELSPLFKELDIAVHELEMNISFAKVMEDFNKRCALHEVSLFTSSLMLNYKRGGKDFVLALQNLSQELWQRRKSVSRTLGEEASSKLVFPMVLIFAVVMIIVGAPALLMMNQ</sequence>
<proteinExistence type="predicted"/>
<reference evidence="8 9" key="1">
    <citation type="submission" date="2021-03" db="EMBL/GenBank/DDBJ databases">
        <title>Genomic Encyclopedia of Type Strains, Phase IV (KMG-IV): sequencing the most valuable type-strain genomes for metagenomic binning, comparative biology and taxonomic classification.</title>
        <authorList>
            <person name="Goeker M."/>
        </authorList>
    </citation>
    <scope>NUCLEOTIDE SEQUENCE [LARGE SCALE GENOMIC DNA]</scope>
    <source>
        <strain evidence="8 9">DSM 26048</strain>
    </source>
</reference>
<evidence type="ECO:0000313" key="8">
    <source>
        <dbReference type="EMBL" id="MBP1995241.1"/>
    </source>
</evidence>
<keyword evidence="3 6" id="KW-0812">Transmembrane</keyword>
<evidence type="ECO:0000313" key="9">
    <source>
        <dbReference type="Proteomes" id="UP001519287"/>
    </source>
</evidence>
<dbReference type="InterPro" id="IPR018076">
    <property type="entry name" value="T2SS_GspF_dom"/>
</dbReference>
<accession>A0ABS4J5W6</accession>
<feature type="domain" description="Type II secretion system protein GspF" evidence="7">
    <location>
        <begin position="124"/>
        <end position="253"/>
    </location>
</feature>
<feature type="transmembrane region" description="Helical" evidence="6">
    <location>
        <begin position="83"/>
        <end position="101"/>
    </location>
</feature>
<dbReference type="Pfam" id="PF00482">
    <property type="entry name" value="T2SSF"/>
    <property type="match status" value="1"/>
</dbReference>
<protein>
    <submittedName>
        <fullName evidence="8">Tight adherence protein C</fullName>
    </submittedName>
</protein>
<feature type="transmembrane region" description="Helical" evidence="6">
    <location>
        <begin position="56"/>
        <end position="77"/>
    </location>
</feature>
<comment type="subcellular location">
    <subcellularLocation>
        <location evidence="1">Cell membrane</location>
        <topology evidence="1">Multi-pass membrane protein</topology>
    </subcellularLocation>
</comment>
<evidence type="ECO:0000256" key="2">
    <source>
        <dbReference type="ARBA" id="ARBA00022475"/>
    </source>
</evidence>
<keyword evidence="5 6" id="KW-0472">Membrane</keyword>
<evidence type="ECO:0000256" key="6">
    <source>
        <dbReference type="SAM" id="Phobius"/>
    </source>
</evidence>
<dbReference type="EMBL" id="JAGGLB010000032">
    <property type="protein sequence ID" value="MBP1995241.1"/>
    <property type="molecule type" value="Genomic_DNA"/>
</dbReference>
<dbReference type="Proteomes" id="UP001519287">
    <property type="component" value="Unassembled WGS sequence"/>
</dbReference>
<evidence type="ECO:0000256" key="4">
    <source>
        <dbReference type="ARBA" id="ARBA00022989"/>
    </source>
</evidence>
<keyword evidence="4 6" id="KW-1133">Transmembrane helix</keyword>
<dbReference type="PANTHER" id="PTHR35007">
    <property type="entry name" value="INTEGRAL MEMBRANE PROTEIN-RELATED"/>
    <property type="match status" value="1"/>
</dbReference>
<keyword evidence="9" id="KW-1185">Reference proteome</keyword>
<name>A0ABS4J5W6_9BACL</name>
<evidence type="ECO:0000256" key="5">
    <source>
        <dbReference type="ARBA" id="ARBA00023136"/>
    </source>
</evidence>
<evidence type="ECO:0000256" key="1">
    <source>
        <dbReference type="ARBA" id="ARBA00004651"/>
    </source>
</evidence>
<gene>
    <name evidence="8" type="ORF">J2Z66_006883</name>
</gene>
<evidence type="ECO:0000256" key="3">
    <source>
        <dbReference type="ARBA" id="ARBA00022692"/>
    </source>
</evidence>
<organism evidence="8 9">
    <name type="scientific">Paenibacillus eucommiae</name>
    <dbReference type="NCBI Taxonomy" id="1355755"/>
    <lineage>
        <taxon>Bacteria</taxon>
        <taxon>Bacillati</taxon>
        <taxon>Bacillota</taxon>
        <taxon>Bacilli</taxon>
        <taxon>Bacillales</taxon>
        <taxon>Paenibacillaceae</taxon>
        <taxon>Paenibacillus</taxon>
    </lineage>
</organism>
<keyword evidence="2" id="KW-1003">Cell membrane</keyword>
<dbReference type="PANTHER" id="PTHR35007:SF2">
    <property type="entry name" value="PILUS ASSEMBLE PROTEIN"/>
    <property type="match status" value="1"/>
</dbReference>
<feature type="transmembrane region" description="Helical" evidence="6">
    <location>
        <begin position="236"/>
        <end position="257"/>
    </location>
</feature>
<evidence type="ECO:0000259" key="7">
    <source>
        <dbReference type="Pfam" id="PF00482"/>
    </source>
</evidence>
<comment type="caution">
    <text evidence="8">The sequence shown here is derived from an EMBL/GenBank/DDBJ whole genome shotgun (WGS) entry which is preliminary data.</text>
</comment>
<dbReference type="RefSeq" id="WP_209977052.1">
    <property type="nucleotide sequence ID" value="NZ_JAGGLB010000032.1"/>
</dbReference>